<evidence type="ECO:0000256" key="2">
    <source>
        <dbReference type="ARBA" id="ARBA00022737"/>
    </source>
</evidence>
<keyword evidence="1 3" id="KW-0853">WD repeat</keyword>
<dbReference type="InterPro" id="IPR020472">
    <property type="entry name" value="WD40_PAC1"/>
</dbReference>
<evidence type="ECO:0000256" key="3">
    <source>
        <dbReference type="PROSITE-ProRule" id="PRU00221"/>
    </source>
</evidence>
<dbReference type="PANTHER" id="PTHR19879:SF9">
    <property type="entry name" value="TRANSCRIPTION INITIATION FACTOR TFIID SUBUNIT 5"/>
    <property type="match status" value="1"/>
</dbReference>
<dbReference type="Pfam" id="PF00400">
    <property type="entry name" value="WD40"/>
    <property type="match status" value="7"/>
</dbReference>
<dbReference type="RefSeq" id="WP_354636293.1">
    <property type="nucleotide sequence ID" value="NZ_CP159837.1"/>
</dbReference>
<dbReference type="PRINTS" id="PR00320">
    <property type="entry name" value="GPROTEINBRPT"/>
</dbReference>
<feature type="repeat" description="WD" evidence="3">
    <location>
        <begin position="432"/>
        <end position="477"/>
    </location>
</feature>
<dbReference type="AlphaFoldDB" id="A0AAU8JLV4"/>
<evidence type="ECO:0008006" key="5">
    <source>
        <dbReference type="Google" id="ProtNLM"/>
    </source>
</evidence>
<feature type="repeat" description="WD" evidence="3">
    <location>
        <begin position="527"/>
        <end position="568"/>
    </location>
</feature>
<accession>A0AAU8JLV4</accession>
<name>A0AAU8JLV4_9CYAN</name>
<evidence type="ECO:0000313" key="4">
    <source>
        <dbReference type="EMBL" id="XCM39847.1"/>
    </source>
</evidence>
<dbReference type="InterPro" id="IPR001680">
    <property type="entry name" value="WD40_rpt"/>
</dbReference>
<dbReference type="PANTHER" id="PTHR19879">
    <property type="entry name" value="TRANSCRIPTION INITIATION FACTOR TFIID"/>
    <property type="match status" value="1"/>
</dbReference>
<proteinExistence type="predicted"/>
<dbReference type="PROSITE" id="PS50082">
    <property type="entry name" value="WD_REPEATS_2"/>
    <property type="match status" value="6"/>
</dbReference>
<organism evidence="4">
    <name type="scientific">Planktothricoides raciborskii GIHE-MW2</name>
    <dbReference type="NCBI Taxonomy" id="2792601"/>
    <lineage>
        <taxon>Bacteria</taxon>
        <taxon>Bacillati</taxon>
        <taxon>Cyanobacteriota</taxon>
        <taxon>Cyanophyceae</taxon>
        <taxon>Oscillatoriophycideae</taxon>
        <taxon>Oscillatoriales</taxon>
        <taxon>Oscillatoriaceae</taxon>
        <taxon>Planktothricoides</taxon>
    </lineage>
</organism>
<sequence length="701" mass="78757">MGKRVILTLFEGNFEQGFPALLRIQDDDDATGSEIQVQGKLPPEDGTNPTLWQLYGYWQSGYQKLPGIRNSRLDDDDETTGKPTINIHPAEGKPQIINKLNKWLNSGYEDWLKIRDELNRNLMGTNEVRVIIQTKNPQLRILPWHVWRFFADASVPVEIALSTPEFTPPPRIEKAKHDRVRILVVVGDRTGLEKYPDGNSSPDLDLIKLHLNDAEIVPVIEPTPETFRDMLWQPQGWDILFFDGHSNSNFDQATGWIKLNAQDNLAIPEFKNALKTAIQNRLQIAFFNSCNGLGLANELEELQLPQIIVMRDRIYDQAARDFLRDFLTAFASNQSFYTSVLLARKKLEDAWDKRYPGVSWLPVICQNPSVKPPTWQDFLPPPAWKIKHILTGHTQPIICVAMSPDRKTIASGSQDNTIKLWNEATGELLETLTGHHSAIIALAFSPDGKILASSSNHEFNDGTIKLWDLTTRKLQKSLGASLVNLRVGSLAFSPDQQYLASGHIGFTAVDTAIRIWQIDRGKVAYTLKGHGWEVTAIAFSSDGRILVSGGADSAIMIWNWRAEKRLRTLNRPDDFFGSLASWFDQSKGIIWAIAISPDDKIIASGGSDQPIYLWNLETGKLEKSLTDHEGYVSCLAFSPDRQTLASGGQDNTIRIWNYHTGELLQTLNHLGTVKSLAFSSDGQTLVSGSWDRTVKIWHFAS</sequence>
<dbReference type="InterPro" id="IPR036322">
    <property type="entry name" value="WD40_repeat_dom_sf"/>
</dbReference>
<dbReference type="SMART" id="SM00320">
    <property type="entry name" value="WD40"/>
    <property type="match status" value="7"/>
</dbReference>
<protein>
    <recommendedName>
        <fullName evidence="5">CHAT domain-containing protein</fullName>
    </recommendedName>
</protein>
<dbReference type="SUPFAM" id="SSF50978">
    <property type="entry name" value="WD40 repeat-like"/>
    <property type="match status" value="1"/>
</dbReference>
<evidence type="ECO:0000256" key="1">
    <source>
        <dbReference type="ARBA" id="ARBA00022574"/>
    </source>
</evidence>
<dbReference type="Gene3D" id="2.130.10.10">
    <property type="entry name" value="YVTN repeat-like/Quinoprotein amine dehydrogenase"/>
    <property type="match status" value="3"/>
</dbReference>
<feature type="repeat" description="WD" evidence="3">
    <location>
        <begin position="625"/>
        <end position="666"/>
    </location>
</feature>
<gene>
    <name evidence="4" type="ORF">ABWT76_002808</name>
</gene>
<feature type="repeat" description="WD" evidence="3">
    <location>
        <begin position="666"/>
        <end position="701"/>
    </location>
</feature>
<dbReference type="EMBL" id="CP159837">
    <property type="protein sequence ID" value="XCM39847.1"/>
    <property type="molecule type" value="Genomic_DNA"/>
</dbReference>
<dbReference type="PROSITE" id="PS50294">
    <property type="entry name" value="WD_REPEATS_REGION"/>
    <property type="match status" value="5"/>
</dbReference>
<dbReference type="InterPro" id="IPR015943">
    <property type="entry name" value="WD40/YVTN_repeat-like_dom_sf"/>
</dbReference>
<feature type="repeat" description="WD" evidence="3">
    <location>
        <begin position="583"/>
        <end position="624"/>
    </location>
</feature>
<feature type="repeat" description="WD" evidence="3">
    <location>
        <begin position="390"/>
        <end position="431"/>
    </location>
</feature>
<reference evidence="4" key="1">
    <citation type="submission" date="2024-07" db="EMBL/GenBank/DDBJ databases">
        <authorList>
            <person name="Kim Y.J."/>
            <person name="Jeong J.Y."/>
        </authorList>
    </citation>
    <scope>NUCLEOTIDE SEQUENCE</scope>
    <source>
        <strain evidence="4">GIHE-MW2</strain>
    </source>
</reference>
<dbReference type="CDD" id="cd00200">
    <property type="entry name" value="WD40"/>
    <property type="match status" value="1"/>
</dbReference>
<keyword evidence="2" id="KW-0677">Repeat</keyword>